<dbReference type="Proteomes" id="UP000280834">
    <property type="component" value="Unassembled WGS sequence"/>
</dbReference>
<proteinExistence type="predicted"/>
<sequence>PSRRRRLTGNNERDVALCKVRERLLRPRERDRERRYGICYSELSF</sequence>
<keyword evidence="2" id="KW-1185">Reference proteome</keyword>
<reference evidence="3" key="1">
    <citation type="submission" date="2017-02" db="UniProtKB">
        <authorList>
            <consortium name="WormBaseParasite"/>
        </authorList>
    </citation>
    <scope>IDENTIFICATION</scope>
</reference>
<accession>A0A0R3Q5Y2</accession>
<gene>
    <name evidence="1" type="ORF">BTMF_LOCUS1064</name>
</gene>
<evidence type="ECO:0000313" key="3">
    <source>
        <dbReference type="WBParaSite" id="BTMF_0000173301-mRNA-1"/>
    </source>
</evidence>
<name>A0A0R3Q5Y2_9BILA</name>
<dbReference type="WBParaSite" id="BTMF_0000173301-mRNA-1">
    <property type="protein sequence ID" value="BTMF_0000173301-mRNA-1"/>
    <property type="gene ID" value="BTMF_0000173301"/>
</dbReference>
<protein>
    <submittedName>
        <fullName evidence="3">BHLH domain-containing protein</fullName>
    </submittedName>
</protein>
<reference evidence="1 2" key="2">
    <citation type="submission" date="2018-11" db="EMBL/GenBank/DDBJ databases">
        <authorList>
            <consortium name="Pathogen Informatics"/>
        </authorList>
    </citation>
    <scope>NUCLEOTIDE SEQUENCE [LARGE SCALE GENOMIC DNA]</scope>
</reference>
<dbReference type="AlphaFoldDB" id="A0A0R3Q5Y2"/>
<evidence type="ECO:0000313" key="2">
    <source>
        <dbReference type="Proteomes" id="UP000280834"/>
    </source>
</evidence>
<dbReference type="EMBL" id="UZAG01000714">
    <property type="protein sequence ID" value="VDO09346.1"/>
    <property type="molecule type" value="Genomic_DNA"/>
</dbReference>
<evidence type="ECO:0000313" key="1">
    <source>
        <dbReference type="EMBL" id="VDO09346.1"/>
    </source>
</evidence>
<organism evidence="3">
    <name type="scientific">Brugia timori</name>
    <dbReference type="NCBI Taxonomy" id="42155"/>
    <lineage>
        <taxon>Eukaryota</taxon>
        <taxon>Metazoa</taxon>
        <taxon>Ecdysozoa</taxon>
        <taxon>Nematoda</taxon>
        <taxon>Chromadorea</taxon>
        <taxon>Rhabditida</taxon>
        <taxon>Spirurina</taxon>
        <taxon>Spiruromorpha</taxon>
        <taxon>Filarioidea</taxon>
        <taxon>Onchocercidae</taxon>
        <taxon>Brugia</taxon>
    </lineage>
</organism>